<keyword evidence="2" id="KW-1185">Reference proteome</keyword>
<proteinExistence type="predicted"/>
<evidence type="ECO:0000313" key="2">
    <source>
        <dbReference type="Proteomes" id="UP001497535"/>
    </source>
</evidence>
<organism evidence="1 2">
    <name type="scientific">Meloidogyne enterolobii</name>
    <name type="common">Root-knot nematode worm</name>
    <name type="synonym">Meloidogyne mayaguensis</name>
    <dbReference type="NCBI Taxonomy" id="390850"/>
    <lineage>
        <taxon>Eukaryota</taxon>
        <taxon>Metazoa</taxon>
        <taxon>Ecdysozoa</taxon>
        <taxon>Nematoda</taxon>
        <taxon>Chromadorea</taxon>
        <taxon>Rhabditida</taxon>
        <taxon>Tylenchina</taxon>
        <taxon>Tylenchomorpha</taxon>
        <taxon>Tylenchoidea</taxon>
        <taxon>Meloidogynidae</taxon>
        <taxon>Meloidogyninae</taxon>
        <taxon>Meloidogyne</taxon>
    </lineage>
</organism>
<dbReference type="EMBL" id="CAVMJV010000149">
    <property type="protein sequence ID" value="CAK5114153.1"/>
    <property type="molecule type" value="Genomic_DNA"/>
</dbReference>
<sequence length="126" mass="15287">MCDEKFNKSFYEDFEQNTKLKEYLKNIREAHEKTFKKVNIKFDFSFDLFDMLTLFSNAIDQNVDIENDNDPINRFFTNFEKEKFLDRAILQKRKILKHFSKKSHSKKSKIGPEMDIKNEVNHHKED</sequence>
<reference evidence="1" key="1">
    <citation type="submission" date="2023-11" db="EMBL/GenBank/DDBJ databases">
        <authorList>
            <person name="Poullet M."/>
        </authorList>
    </citation>
    <scope>NUCLEOTIDE SEQUENCE</scope>
    <source>
        <strain evidence="1">E1834</strain>
    </source>
</reference>
<comment type="caution">
    <text evidence="1">The sequence shown here is derived from an EMBL/GenBank/DDBJ whole genome shotgun (WGS) entry which is preliminary data.</text>
</comment>
<name>A0ACB1AZ58_MELEN</name>
<gene>
    <name evidence="1" type="ORF">MENTE1834_LOCUS45299</name>
</gene>
<accession>A0ACB1AZ58</accession>
<evidence type="ECO:0000313" key="1">
    <source>
        <dbReference type="EMBL" id="CAK5114153.1"/>
    </source>
</evidence>
<protein>
    <submittedName>
        <fullName evidence="1">Uncharacterized protein</fullName>
    </submittedName>
</protein>
<dbReference type="Proteomes" id="UP001497535">
    <property type="component" value="Unassembled WGS sequence"/>
</dbReference>